<name>A0A4R2IW01_9ACTN</name>
<feature type="region of interest" description="Disordered" evidence="1">
    <location>
        <begin position="118"/>
        <end position="259"/>
    </location>
</feature>
<comment type="caution">
    <text evidence="2">The sequence shown here is derived from an EMBL/GenBank/DDBJ whole genome shotgun (WGS) entry which is preliminary data.</text>
</comment>
<feature type="compositionally biased region" description="Pro residues" evidence="1">
    <location>
        <begin position="248"/>
        <end position="259"/>
    </location>
</feature>
<accession>A0A4R2IW01</accession>
<dbReference type="Proteomes" id="UP000295573">
    <property type="component" value="Unassembled WGS sequence"/>
</dbReference>
<dbReference type="AlphaFoldDB" id="A0A4R2IW01"/>
<organism evidence="2 3">
    <name type="scientific">Kribbella antiqua</name>
    <dbReference type="NCBI Taxonomy" id="2512217"/>
    <lineage>
        <taxon>Bacteria</taxon>
        <taxon>Bacillati</taxon>
        <taxon>Actinomycetota</taxon>
        <taxon>Actinomycetes</taxon>
        <taxon>Propionibacteriales</taxon>
        <taxon>Kribbellaceae</taxon>
        <taxon>Kribbella</taxon>
    </lineage>
</organism>
<reference evidence="2 3" key="1">
    <citation type="journal article" date="2015" name="Stand. Genomic Sci.">
        <title>Genomic Encyclopedia of Bacterial and Archaeal Type Strains, Phase III: the genomes of soil and plant-associated and newly described type strains.</title>
        <authorList>
            <person name="Whitman W.B."/>
            <person name="Woyke T."/>
            <person name="Klenk H.P."/>
            <person name="Zhou Y."/>
            <person name="Lilburn T.G."/>
            <person name="Beck B.J."/>
            <person name="De Vos P."/>
            <person name="Vandamme P."/>
            <person name="Eisen J.A."/>
            <person name="Garrity G."/>
            <person name="Hugenholtz P."/>
            <person name="Kyrpides N.C."/>
        </authorList>
    </citation>
    <scope>NUCLEOTIDE SEQUENCE [LARGE SCALE GENOMIC DNA]</scope>
    <source>
        <strain evidence="2 3">VKM Ac-2541</strain>
    </source>
</reference>
<dbReference type="EMBL" id="SLWR01000002">
    <property type="protein sequence ID" value="TCO49951.1"/>
    <property type="molecule type" value="Genomic_DNA"/>
</dbReference>
<feature type="compositionally biased region" description="Low complexity" evidence="1">
    <location>
        <begin position="118"/>
        <end position="135"/>
    </location>
</feature>
<evidence type="ECO:0000313" key="2">
    <source>
        <dbReference type="EMBL" id="TCO49951.1"/>
    </source>
</evidence>
<feature type="compositionally biased region" description="Polar residues" evidence="1">
    <location>
        <begin position="70"/>
        <end position="79"/>
    </location>
</feature>
<feature type="compositionally biased region" description="Basic and acidic residues" evidence="1">
    <location>
        <begin position="9"/>
        <end position="21"/>
    </location>
</feature>
<evidence type="ECO:0000256" key="1">
    <source>
        <dbReference type="SAM" id="MobiDB-lite"/>
    </source>
</evidence>
<evidence type="ECO:0000313" key="3">
    <source>
        <dbReference type="Proteomes" id="UP000295573"/>
    </source>
</evidence>
<protein>
    <submittedName>
        <fullName evidence="2">Uncharacterized protein</fullName>
    </submittedName>
</protein>
<gene>
    <name evidence="2" type="ORF">EV646_10222</name>
</gene>
<proteinExistence type="predicted"/>
<keyword evidence="3" id="KW-1185">Reference proteome</keyword>
<feature type="compositionally biased region" description="Polar residues" evidence="1">
    <location>
        <begin position="162"/>
        <end position="180"/>
    </location>
</feature>
<feature type="region of interest" description="Disordered" evidence="1">
    <location>
        <begin position="1"/>
        <end position="82"/>
    </location>
</feature>
<sequence>MSAASRANPDSRHPDEPDHILGDSPLEPAPAPEASPNRGNVLPTRAESFQNPRLDEPSATVPLSGANPPTVRSQDSTHPQPIAGYVIDSPLITASGQIARYRAWPGRCRKVGVGNGIRLPLTTTTPPRPTSPATSSHHRIHLGPRPASGWNHLHAPEPPQRTGPTSTHQNHPRHATTQVCCSGPAHSRSPDRAPTSPRPSRSRPADPTRTSGSRPVITSIAGALPLASPRTTGTLHRHRLGSLRPLTAPTPAPAPLYWG</sequence>